<evidence type="ECO:0000313" key="4">
    <source>
        <dbReference type="Proteomes" id="UP000229834"/>
    </source>
</evidence>
<dbReference type="AlphaFoldDB" id="A0A2H0K728"/>
<evidence type="ECO:0000259" key="2">
    <source>
        <dbReference type="Pfam" id="PF01370"/>
    </source>
</evidence>
<dbReference type="SUPFAM" id="SSF51735">
    <property type="entry name" value="NAD(P)-binding Rossmann-fold domains"/>
    <property type="match status" value="1"/>
</dbReference>
<gene>
    <name evidence="3" type="ORF">COV95_00860</name>
</gene>
<organism evidence="3 4">
    <name type="scientific">Candidatus Zambryskibacteria bacterium CG11_big_fil_rev_8_21_14_0_20_40_24</name>
    <dbReference type="NCBI Taxonomy" id="1975116"/>
    <lineage>
        <taxon>Bacteria</taxon>
        <taxon>Candidatus Zambryskiibacteriota</taxon>
    </lineage>
</organism>
<protein>
    <recommendedName>
        <fullName evidence="2">NAD-dependent epimerase/dehydratase domain-containing protein</fullName>
    </recommendedName>
</protein>
<proteinExistence type="predicted"/>
<keyword evidence="1" id="KW-0520">NAD</keyword>
<accession>A0A2H0K728</accession>
<dbReference type="PRINTS" id="PR01713">
    <property type="entry name" value="NUCEPIMERASE"/>
</dbReference>
<dbReference type="InterPro" id="IPR036291">
    <property type="entry name" value="NAD(P)-bd_dom_sf"/>
</dbReference>
<comment type="caution">
    <text evidence="3">The sequence shown here is derived from an EMBL/GenBank/DDBJ whole genome shotgun (WGS) entry which is preliminary data.</text>
</comment>
<evidence type="ECO:0000256" key="1">
    <source>
        <dbReference type="ARBA" id="ARBA00023027"/>
    </source>
</evidence>
<dbReference type="EMBL" id="PCVC01000025">
    <property type="protein sequence ID" value="PIQ67046.1"/>
    <property type="molecule type" value="Genomic_DNA"/>
</dbReference>
<dbReference type="Proteomes" id="UP000229834">
    <property type="component" value="Unassembled WGS sequence"/>
</dbReference>
<reference evidence="3 4" key="1">
    <citation type="submission" date="2017-09" db="EMBL/GenBank/DDBJ databases">
        <title>Depth-based differentiation of microbial function through sediment-hosted aquifers and enrichment of novel symbionts in the deep terrestrial subsurface.</title>
        <authorList>
            <person name="Probst A.J."/>
            <person name="Ladd B."/>
            <person name="Jarett J.K."/>
            <person name="Geller-Mcgrath D.E."/>
            <person name="Sieber C.M."/>
            <person name="Emerson J.B."/>
            <person name="Anantharaman K."/>
            <person name="Thomas B.C."/>
            <person name="Malmstrom R."/>
            <person name="Stieglmeier M."/>
            <person name="Klingl A."/>
            <person name="Woyke T."/>
            <person name="Ryan C.M."/>
            <person name="Banfield J.F."/>
        </authorList>
    </citation>
    <scope>NUCLEOTIDE SEQUENCE [LARGE SCALE GENOMIC DNA]</scope>
    <source>
        <strain evidence="3">CG11_big_fil_rev_8_21_14_0_20_40_24</strain>
    </source>
</reference>
<sequence>MKILVTGGAGFIASHLIKRLLEDGHEIVCVDNLNDYYDPEIKLKRLEQFEKQINFEKVDITDFSSLRKIFEKYKFDKIAHLAAQAGVRYSITNPDVYINTNYLGTFNVFELAKIYGVKDAVFASTSSVYGESLEIPFREDSPADRAVSIYAATKRACEIMASSYVRNSDMNITCLRFFTVYGPFGRPDMALFKFTKNILAGEPIDVYNNGEMKRDFTFVSDIVEGFVLALNKPMGFEIINLGHGESVHLLKFIEVLEKKLGRKAEINFMPMQQGDVPQTFADTTKAKEKLDFNAKIGVEEGVSFFVDWFKDYYKI</sequence>
<dbReference type="Gene3D" id="3.40.50.720">
    <property type="entry name" value="NAD(P)-binding Rossmann-like Domain"/>
    <property type="match status" value="1"/>
</dbReference>
<feature type="domain" description="NAD-dependent epimerase/dehydratase" evidence="2">
    <location>
        <begin position="3"/>
        <end position="242"/>
    </location>
</feature>
<dbReference type="InterPro" id="IPR001509">
    <property type="entry name" value="Epimerase_deHydtase"/>
</dbReference>
<dbReference type="Pfam" id="PF01370">
    <property type="entry name" value="Epimerase"/>
    <property type="match status" value="1"/>
</dbReference>
<dbReference type="PANTHER" id="PTHR43574">
    <property type="entry name" value="EPIMERASE-RELATED"/>
    <property type="match status" value="1"/>
</dbReference>
<evidence type="ECO:0000313" key="3">
    <source>
        <dbReference type="EMBL" id="PIQ67046.1"/>
    </source>
</evidence>
<name>A0A2H0K728_9BACT</name>